<dbReference type="Proteomes" id="UP000012371">
    <property type="component" value="Unassembled WGS sequence"/>
</dbReference>
<dbReference type="STRING" id="1257025.LEP1GSC203_0345"/>
<keyword evidence="2" id="KW-1185">Reference proteome</keyword>
<reference evidence="1" key="1">
    <citation type="submission" date="2013-03" db="EMBL/GenBank/DDBJ databases">
        <authorList>
            <person name="Harkins D.M."/>
            <person name="Durkin A.S."/>
            <person name="Brinkac L.M."/>
            <person name="Haft D.H."/>
            <person name="Selengut J.D."/>
            <person name="Sanka R."/>
            <person name="DePew J."/>
            <person name="Purushe J."/>
            <person name="Hartskeerl R.A."/>
            <person name="Ahmed A."/>
            <person name="van der Linden H."/>
            <person name="Goris M.G.A."/>
            <person name="Vinetz J.M."/>
            <person name="Sutton G.G."/>
            <person name="Nierman W.C."/>
            <person name="Fouts D.E."/>
        </authorList>
    </citation>
    <scope>NUCLEOTIDE SEQUENCE [LARGE SCALE GENOMIC DNA]</scope>
    <source>
        <strain evidence="1">LT 11-33</strain>
    </source>
</reference>
<dbReference type="AlphaFoldDB" id="N1VUH2"/>
<proteinExistence type="predicted"/>
<accession>N1VUH2</accession>
<comment type="caution">
    <text evidence="1">The sequence shown here is derived from an EMBL/GenBank/DDBJ whole genome shotgun (WGS) entry which is preliminary data.</text>
</comment>
<dbReference type="EMBL" id="AOGW02000012">
    <property type="protein sequence ID" value="EMY60652.1"/>
    <property type="molecule type" value="Genomic_DNA"/>
</dbReference>
<name>N1VUH2_9LEPT</name>
<sequence>MPRFLQIHTPSPHNTMIDVTIVFLLDHSIELAPQVLFNKELANSFFVLDYKTRESKNTSGNLFSNFKHGNY</sequence>
<gene>
    <name evidence="1" type="ORF">LEP1GSC203_0345</name>
</gene>
<evidence type="ECO:0000313" key="1">
    <source>
        <dbReference type="EMBL" id="EMY60652.1"/>
    </source>
</evidence>
<evidence type="ECO:0000313" key="2">
    <source>
        <dbReference type="Proteomes" id="UP000012371"/>
    </source>
</evidence>
<protein>
    <submittedName>
        <fullName evidence="1">Uncharacterized protein</fullName>
    </submittedName>
</protein>
<organism evidence="1 2">
    <name type="scientific">Leptospira terpstrae serovar Hualin str. LT 11-33 = ATCC 700639</name>
    <dbReference type="NCBI Taxonomy" id="1257025"/>
    <lineage>
        <taxon>Bacteria</taxon>
        <taxon>Pseudomonadati</taxon>
        <taxon>Spirochaetota</taxon>
        <taxon>Spirochaetia</taxon>
        <taxon>Leptospirales</taxon>
        <taxon>Leptospiraceae</taxon>
        <taxon>Leptospira</taxon>
    </lineage>
</organism>